<evidence type="ECO:0000313" key="12">
    <source>
        <dbReference type="Proteomes" id="UP000254704"/>
    </source>
</evidence>
<evidence type="ECO:0000313" key="11">
    <source>
        <dbReference type="EMBL" id="SUC09744.1"/>
    </source>
</evidence>
<dbReference type="Proteomes" id="UP000254704">
    <property type="component" value="Unassembled WGS sequence"/>
</dbReference>
<dbReference type="GO" id="GO:0009986">
    <property type="term" value="C:cell surface"/>
    <property type="evidence" value="ECO:0007669"/>
    <property type="project" value="UniProtKB-SubCell"/>
</dbReference>
<dbReference type="InterPro" id="IPR005594">
    <property type="entry name" value="YadA_C"/>
</dbReference>
<accession>A0A379EUC5</accession>
<comment type="subcellular location">
    <subcellularLocation>
        <location evidence="2">Cell outer membrane</location>
    </subcellularLocation>
    <subcellularLocation>
        <location evidence="1">Cell surface</location>
    </subcellularLocation>
</comment>
<dbReference type="AlphaFoldDB" id="A0A379EUC5"/>
<name>A0A379EUC5_9PAST</name>
<evidence type="ECO:0000256" key="5">
    <source>
        <dbReference type="ARBA" id="ARBA00022729"/>
    </source>
</evidence>
<dbReference type="EMBL" id="UGTV01000015">
    <property type="protein sequence ID" value="SUC09744.1"/>
    <property type="molecule type" value="Genomic_DNA"/>
</dbReference>
<gene>
    <name evidence="11" type="primary">hadA_1</name>
    <name evidence="11" type="ORF">NCTC11621_00764</name>
</gene>
<keyword evidence="8" id="KW-0175">Coiled coil</keyword>
<evidence type="ECO:0000256" key="2">
    <source>
        <dbReference type="ARBA" id="ARBA00004442"/>
    </source>
</evidence>
<keyword evidence="3" id="KW-1134">Transmembrane beta strand</keyword>
<evidence type="ECO:0000259" key="10">
    <source>
        <dbReference type="Pfam" id="PF03895"/>
    </source>
</evidence>
<dbReference type="InterPro" id="IPR045584">
    <property type="entry name" value="Pilin-like"/>
</dbReference>
<feature type="chain" id="PRO_5016814205" evidence="9">
    <location>
        <begin position="24"/>
        <end position="304"/>
    </location>
</feature>
<dbReference type="RefSeq" id="WP_255313083.1">
    <property type="nucleotide sequence ID" value="NZ_UGTV01000015.1"/>
</dbReference>
<evidence type="ECO:0000256" key="3">
    <source>
        <dbReference type="ARBA" id="ARBA00022452"/>
    </source>
</evidence>
<keyword evidence="6" id="KW-0472">Membrane</keyword>
<organism evidence="11 12">
    <name type="scientific">Pasteurella canis</name>
    <dbReference type="NCBI Taxonomy" id="753"/>
    <lineage>
        <taxon>Bacteria</taxon>
        <taxon>Pseudomonadati</taxon>
        <taxon>Pseudomonadota</taxon>
        <taxon>Gammaproteobacteria</taxon>
        <taxon>Pasteurellales</taxon>
        <taxon>Pasteurellaceae</taxon>
        <taxon>Pasteurella</taxon>
    </lineage>
</organism>
<evidence type="ECO:0000256" key="1">
    <source>
        <dbReference type="ARBA" id="ARBA00004241"/>
    </source>
</evidence>
<feature type="domain" description="Trimeric autotransporter adhesin YadA-like C-terminal membrane anchor" evidence="10">
    <location>
        <begin position="244"/>
        <end position="304"/>
    </location>
</feature>
<evidence type="ECO:0000256" key="7">
    <source>
        <dbReference type="ARBA" id="ARBA00023237"/>
    </source>
</evidence>
<feature type="signal peptide" evidence="9">
    <location>
        <begin position="1"/>
        <end position="23"/>
    </location>
</feature>
<dbReference type="GO" id="GO:0009279">
    <property type="term" value="C:cell outer membrane"/>
    <property type="evidence" value="ECO:0007669"/>
    <property type="project" value="UniProtKB-SubCell"/>
</dbReference>
<protein>
    <submittedName>
        <fullName evidence="11">Adhesion A</fullName>
    </submittedName>
</protein>
<evidence type="ECO:0000256" key="6">
    <source>
        <dbReference type="ARBA" id="ARBA00023136"/>
    </source>
</evidence>
<dbReference type="Pfam" id="PF03895">
    <property type="entry name" value="YadA_anchor"/>
    <property type="match status" value="1"/>
</dbReference>
<keyword evidence="4" id="KW-0812">Transmembrane</keyword>
<dbReference type="Gene3D" id="3.30.1300.30">
    <property type="entry name" value="GSPII I/J protein-like"/>
    <property type="match status" value="1"/>
</dbReference>
<evidence type="ECO:0000256" key="9">
    <source>
        <dbReference type="SAM" id="SignalP"/>
    </source>
</evidence>
<proteinExistence type="predicted"/>
<feature type="coiled-coil region" evidence="8">
    <location>
        <begin position="171"/>
        <end position="236"/>
    </location>
</feature>
<keyword evidence="5 9" id="KW-0732">Signal</keyword>
<evidence type="ECO:0000256" key="8">
    <source>
        <dbReference type="SAM" id="Coils"/>
    </source>
</evidence>
<reference evidence="11 12" key="1">
    <citation type="submission" date="2018-06" db="EMBL/GenBank/DDBJ databases">
        <authorList>
            <consortium name="Pathogen Informatics"/>
            <person name="Doyle S."/>
        </authorList>
    </citation>
    <scope>NUCLEOTIDE SEQUENCE [LARGE SCALE GENOMIC DNA]</scope>
    <source>
        <strain evidence="11 12">NCTC11621</strain>
    </source>
</reference>
<dbReference type="SUPFAM" id="SSF54523">
    <property type="entry name" value="Pili subunits"/>
    <property type="match status" value="1"/>
</dbReference>
<keyword evidence="7" id="KW-0998">Cell outer membrane</keyword>
<evidence type="ECO:0000256" key="4">
    <source>
        <dbReference type="ARBA" id="ARBA00022692"/>
    </source>
</evidence>
<sequence length="304" mass="33910">MNLSKIAVGVAVSLCLVSNVVIANTSDSLSSKIENNAKNIFSLEGKLQKKTDEIYDRDDIKSLAEKIISENIDEINKIRNSSSWNQEIAKEAEKILSKITKEQKESLLDAYGYQKALKFLKDRKDSVNDDDEQGLYYSLKFINDNLNIQKSEIKNFSDLVKENSSLIENNKKEIESSKKQTIENKENIKKNSEEIKGHNQAIANNKLSIKNTNVAINNLKSRLERLNKEMSRGFAAQSALTGLFQPYNVGKLNVSAALGGYKSENALAIGAGYRFNQNIAAKAGISSSLNNSDLSYNVGFNYEF</sequence>